<protein>
    <submittedName>
        <fullName evidence="2">Rhodanese-like domain-containing protein</fullName>
    </submittedName>
</protein>
<gene>
    <name evidence="2" type="ORF">EJP77_12420</name>
</gene>
<dbReference type="CDD" id="cd00158">
    <property type="entry name" value="RHOD"/>
    <property type="match status" value="1"/>
</dbReference>
<dbReference type="SUPFAM" id="SSF52821">
    <property type="entry name" value="Rhodanese/Cell cycle control phosphatase"/>
    <property type="match status" value="1"/>
</dbReference>
<organism evidence="2 3">
    <name type="scientific">Paenibacillus zeisoli</name>
    <dbReference type="NCBI Taxonomy" id="2496267"/>
    <lineage>
        <taxon>Bacteria</taxon>
        <taxon>Bacillati</taxon>
        <taxon>Bacillota</taxon>
        <taxon>Bacilli</taxon>
        <taxon>Bacillales</taxon>
        <taxon>Paenibacillaceae</taxon>
        <taxon>Paenibacillus</taxon>
    </lineage>
</organism>
<dbReference type="OrthoDB" id="9800872at2"/>
<feature type="domain" description="Rhodanese" evidence="1">
    <location>
        <begin position="23"/>
        <end position="108"/>
    </location>
</feature>
<dbReference type="RefSeq" id="WP_127199553.1">
    <property type="nucleotide sequence ID" value="NZ_RZNX01000004.1"/>
</dbReference>
<dbReference type="InterPro" id="IPR050229">
    <property type="entry name" value="GlpE_sulfurtransferase"/>
</dbReference>
<accession>A0A433X929</accession>
<dbReference type="Pfam" id="PF00581">
    <property type="entry name" value="Rhodanese"/>
    <property type="match status" value="1"/>
</dbReference>
<reference evidence="2 3" key="1">
    <citation type="submission" date="2018-12" db="EMBL/GenBank/DDBJ databases">
        <authorList>
            <person name="Sun L."/>
            <person name="Chen Z."/>
        </authorList>
    </citation>
    <scope>NUCLEOTIDE SEQUENCE [LARGE SCALE GENOMIC DNA]</scope>
    <source>
        <strain evidence="2 3">3-5-3</strain>
    </source>
</reference>
<proteinExistence type="predicted"/>
<dbReference type="InterPro" id="IPR036873">
    <property type="entry name" value="Rhodanese-like_dom_sf"/>
</dbReference>
<name>A0A433X929_9BACL</name>
<dbReference type="AlphaFoldDB" id="A0A433X929"/>
<evidence type="ECO:0000259" key="1">
    <source>
        <dbReference type="PROSITE" id="PS50206"/>
    </source>
</evidence>
<sequence>MSRIIEGVSHVDRDELYDLLHDKERNVLVIDVRELEEYEDAHIPSVPLIPMGEIAAYINDFDKDREYVFVCRSGGRSFQVTKFFQNQGFNKVHNYEGGMLNWDKEVIGGRENVIETFNPQQLERK</sequence>
<dbReference type="PANTHER" id="PTHR43031">
    <property type="entry name" value="FAD-DEPENDENT OXIDOREDUCTASE"/>
    <property type="match status" value="1"/>
</dbReference>
<dbReference type="EMBL" id="RZNX01000004">
    <property type="protein sequence ID" value="RUT30621.1"/>
    <property type="molecule type" value="Genomic_DNA"/>
</dbReference>
<dbReference type="SMART" id="SM00450">
    <property type="entry name" value="RHOD"/>
    <property type="match status" value="1"/>
</dbReference>
<dbReference type="Gene3D" id="3.40.250.10">
    <property type="entry name" value="Rhodanese-like domain"/>
    <property type="match status" value="1"/>
</dbReference>
<comment type="caution">
    <text evidence="2">The sequence shown here is derived from an EMBL/GenBank/DDBJ whole genome shotgun (WGS) entry which is preliminary data.</text>
</comment>
<evidence type="ECO:0000313" key="3">
    <source>
        <dbReference type="Proteomes" id="UP000272464"/>
    </source>
</evidence>
<dbReference type="InterPro" id="IPR001763">
    <property type="entry name" value="Rhodanese-like_dom"/>
</dbReference>
<dbReference type="PANTHER" id="PTHR43031:SF17">
    <property type="entry name" value="SULFURTRANSFERASE YTWF-RELATED"/>
    <property type="match status" value="1"/>
</dbReference>
<evidence type="ECO:0000313" key="2">
    <source>
        <dbReference type="EMBL" id="RUT30621.1"/>
    </source>
</evidence>
<keyword evidence="3" id="KW-1185">Reference proteome</keyword>
<dbReference type="PROSITE" id="PS50206">
    <property type="entry name" value="RHODANESE_3"/>
    <property type="match status" value="1"/>
</dbReference>
<dbReference type="Proteomes" id="UP000272464">
    <property type="component" value="Unassembled WGS sequence"/>
</dbReference>